<dbReference type="Gene3D" id="4.10.60.10">
    <property type="entry name" value="Zinc finger, CCHC-type"/>
    <property type="match status" value="1"/>
</dbReference>
<protein>
    <submittedName>
        <fullName evidence="2">Transcription factor interactor and regulator CCHC(Zn) family</fullName>
    </submittedName>
</protein>
<gene>
    <name evidence="2" type="ORF">HanXRQr2_Chr09g0370181</name>
</gene>
<dbReference type="InterPro" id="IPR036875">
    <property type="entry name" value="Znf_CCHC_sf"/>
</dbReference>
<dbReference type="AlphaFoldDB" id="A0A9K3I2Q6"/>
<evidence type="ECO:0000256" key="1">
    <source>
        <dbReference type="SAM" id="MobiDB-lite"/>
    </source>
</evidence>
<dbReference type="GO" id="GO:0008270">
    <property type="term" value="F:zinc ion binding"/>
    <property type="evidence" value="ECO:0007669"/>
    <property type="project" value="InterPro"/>
</dbReference>
<feature type="region of interest" description="Disordered" evidence="1">
    <location>
        <begin position="12"/>
        <end position="36"/>
    </location>
</feature>
<comment type="caution">
    <text evidence="2">The sequence shown here is derived from an EMBL/GenBank/DDBJ whole genome shotgun (WGS) entry which is preliminary data.</text>
</comment>
<dbReference type="Gramene" id="mRNA:HanXRQr2_Chr09g0370181">
    <property type="protein sequence ID" value="CDS:HanXRQr2_Chr09g0370181.1"/>
    <property type="gene ID" value="HanXRQr2_Chr09g0370181"/>
</dbReference>
<sequence length="172" mass="19017">MVNEDGDVCFVAASGGSSGAKKTSAAKQSSSAKSMPMSVKSAEEHLALLASFVASYENYIQGKISDPATLDEDYDQIDPDDLEEMDLQWQMAMISRRVKRFMNRTGRKFVGRSVGFDKTKVRCFNCQSYGNFARECQKQKQDNSSQNSNNWNASNNSSSKALISTAREGSYD</sequence>
<keyword evidence="3" id="KW-1185">Reference proteome</keyword>
<dbReference type="Proteomes" id="UP000215914">
    <property type="component" value="Unassembled WGS sequence"/>
</dbReference>
<reference evidence="2" key="1">
    <citation type="journal article" date="2017" name="Nature">
        <title>The sunflower genome provides insights into oil metabolism, flowering and Asterid evolution.</title>
        <authorList>
            <person name="Badouin H."/>
            <person name="Gouzy J."/>
            <person name="Grassa C.J."/>
            <person name="Murat F."/>
            <person name="Staton S.E."/>
            <person name="Cottret L."/>
            <person name="Lelandais-Briere C."/>
            <person name="Owens G.L."/>
            <person name="Carrere S."/>
            <person name="Mayjonade B."/>
            <person name="Legrand L."/>
            <person name="Gill N."/>
            <person name="Kane N.C."/>
            <person name="Bowers J.E."/>
            <person name="Hubner S."/>
            <person name="Bellec A."/>
            <person name="Berard A."/>
            <person name="Berges H."/>
            <person name="Blanchet N."/>
            <person name="Boniface M.C."/>
            <person name="Brunel D."/>
            <person name="Catrice O."/>
            <person name="Chaidir N."/>
            <person name="Claudel C."/>
            <person name="Donnadieu C."/>
            <person name="Faraut T."/>
            <person name="Fievet G."/>
            <person name="Helmstetter N."/>
            <person name="King M."/>
            <person name="Knapp S.J."/>
            <person name="Lai Z."/>
            <person name="Le Paslier M.C."/>
            <person name="Lippi Y."/>
            <person name="Lorenzon L."/>
            <person name="Mandel J.R."/>
            <person name="Marage G."/>
            <person name="Marchand G."/>
            <person name="Marquand E."/>
            <person name="Bret-Mestries E."/>
            <person name="Morien E."/>
            <person name="Nambeesan S."/>
            <person name="Nguyen T."/>
            <person name="Pegot-Espagnet P."/>
            <person name="Pouilly N."/>
            <person name="Raftis F."/>
            <person name="Sallet E."/>
            <person name="Schiex T."/>
            <person name="Thomas J."/>
            <person name="Vandecasteele C."/>
            <person name="Vares D."/>
            <person name="Vear F."/>
            <person name="Vautrin S."/>
            <person name="Crespi M."/>
            <person name="Mangin B."/>
            <person name="Burke J.M."/>
            <person name="Salse J."/>
            <person name="Munos S."/>
            <person name="Vincourt P."/>
            <person name="Rieseberg L.H."/>
            <person name="Langlade N.B."/>
        </authorList>
    </citation>
    <scope>NUCLEOTIDE SEQUENCE</scope>
    <source>
        <tissue evidence="2">Leaves</tissue>
    </source>
</reference>
<accession>A0A9K3I2Q6</accession>
<feature type="compositionally biased region" description="Low complexity" evidence="1">
    <location>
        <begin position="143"/>
        <end position="159"/>
    </location>
</feature>
<evidence type="ECO:0000313" key="3">
    <source>
        <dbReference type="Proteomes" id="UP000215914"/>
    </source>
</evidence>
<dbReference type="SUPFAM" id="SSF57756">
    <property type="entry name" value="Retrovirus zinc finger-like domains"/>
    <property type="match status" value="1"/>
</dbReference>
<feature type="region of interest" description="Disordered" evidence="1">
    <location>
        <begin position="140"/>
        <end position="172"/>
    </location>
</feature>
<name>A0A9K3I2Q6_HELAN</name>
<dbReference type="GO" id="GO:0003676">
    <property type="term" value="F:nucleic acid binding"/>
    <property type="evidence" value="ECO:0007669"/>
    <property type="project" value="InterPro"/>
</dbReference>
<evidence type="ECO:0000313" key="2">
    <source>
        <dbReference type="EMBL" id="KAF5789348.1"/>
    </source>
</evidence>
<dbReference type="EMBL" id="MNCJ02000324">
    <property type="protein sequence ID" value="KAF5789348.1"/>
    <property type="molecule type" value="Genomic_DNA"/>
</dbReference>
<organism evidence="2 3">
    <name type="scientific">Helianthus annuus</name>
    <name type="common">Common sunflower</name>
    <dbReference type="NCBI Taxonomy" id="4232"/>
    <lineage>
        <taxon>Eukaryota</taxon>
        <taxon>Viridiplantae</taxon>
        <taxon>Streptophyta</taxon>
        <taxon>Embryophyta</taxon>
        <taxon>Tracheophyta</taxon>
        <taxon>Spermatophyta</taxon>
        <taxon>Magnoliopsida</taxon>
        <taxon>eudicotyledons</taxon>
        <taxon>Gunneridae</taxon>
        <taxon>Pentapetalae</taxon>
        <taxon>asterids</taxon>
        <taxon>campanulids</taxon>
        <taxon>Asterales</taxon>
        <taxon>Asteraceae</taxon>
        <taxon>Asteroideae</taxon>
        <taxon>Heliantheae alliance</taxon>
        <taxon>Heliantheae</taxon>
        <taxon>Helianthus</taxon>
    </lineage>
</organism>
<proteinExistence type="predicted"/>
<reference evidence="2" key="2">
    <citation type="submission" date="2020-06" db="EMBL/GenBank/DDBJ databases">
        <title>Helianthus annuus Genome sequencing and assembly Release 2.</title>
        <authorList>
            <person name="Gouzy J."/>
            <person name="Langlade N."/>
            <person name="Munos S."/>
        </authorList>
    </citation>
    <scope>NUCLEOTIDE SEQUENCE</scope>
    <source>
        <tissue evidence="2">Leaves</tissue>
    </source>
</reference>